<name>A0AAD4SKQ5_9MAGN</name>
<dbReference type="PROSITE" id="PS00455">
    <property type="entry name" value="AMP_BINDING"/>
    <property type="match status" value="1"/>
</dbReference>
<keyword evidence="2" id="KW-0472">Membrane</keyword>
<dbReference type="PANTHER" id="PTHR24096">
    <property type="entry name" value="LONG-CHAIN-FATTY-ACID--COA LIGASE"/>
    <property type="match status" value="1"/>
</dbReference>
<keyword evidence="2" id="KW-0812">Transmembrane</keyword>
<dbReference type="PANTHER" id="PTHR24096:SF425">
    <property type="entry name" value="4-COUMARATE--COA LIGASE-LIKE 7"/>
    <property type="match status" value="1"/>
</dbReference>
<protein>
    <recommendedName>
        <fullName evidence="3">AMP-dependent synthetase/ligase domain-containing protein</fullName>
    </recommendedName>
</protein>
<dbReference type="AlphaFoldDB" id="A0AAD4SKQ5"/>
<gene>
    <name evidence="4" type="ORF">MKW98_029377</name>
</gene>
<dbReference type="SUPFAM" id="SSF56801">
    <property type="entry name" value="Acetyl-CoA synthetase-like"/>
    <property type="match status" value="1"/>
</dbReference>
<dbReference type="InterPro" id="IPR042099">
    <property type="entry name" value="ANL_N_sf"/>
</dbReference>
<evidence type="ECO:0000313" key="4">
    <source>
        <dbReference type="EMBL" id="KAI3908827.1"/>
    </source>
</evidence>
<accession>A0AAD4SKQ5</accession>
<dbReference type="InterPro" id="IPR000873">
    <property type="entry name" value="AMP-dep_synth/lig_dom"/>
</dbReference>
<organism evidence="4 5">
    <name type="scientific">Papaver atlanticum</name>
    <dbReference type="NCBI Taxonomy" id="357466"/>
    <lineage>
        <taxon>Eukaryota</taxon>
        <taxon>Viridiplantae</taxon>
        <taxon>Streptophyta</taxon>
        <taxon>Embryophyta</taxon>
        <taxon>Tracheophyta</taxon>
        <taxon>Spermatophyta</taxon>
        <taxon>Magnoliopsida</taxon>
        <taxon>Ranunculales</taxon>
        <taxon>Papaveraceae</taxon>
        <taxon>Papaveroideae</taxon>
        <taxon>Papaver</taxon>
    </lineage>
</organism>
<keyword evidence="1" id="KW-0436">Ligase</keyword>
<keyword evidence="2" id="KW-1133">Transmembrane helix</keyword>
<feature type="transmembrane region" description="Helical" evidence="2">
    <location>
        <begin position="152"/>
        <end position="171"/>
    </location>
</feature>
<evidence type="ECO:0000256" key="2">
    <source>
        <dbReference type="SAM" id="Phobius"/>
    </source>
</evidence>
<keyword evidence="5" id="KW-1185">Reference proteome</keyword>
<feature type="domain" description="AMP-dependent synthetase/ligase" evidence="3">
    <location>
        <begin position="2"/>
        <end position="208"/>
    </location>
</feature>
<reference evidence="4" key="1">
    <citation type="submission" date="2022-04" db="EMBL/GenBank/DDBJ databases">
        <title>A functionally conserved STORR gene fusion in Papaver species that diverged 16.8 million years ago.</title>
        <authorList>
            <person name="Catania T."/>
        </authorList>
    </citation>
    <scope>NUCLEOTIDE SEQUENCE</scope>
    <source>
        <strain evidence="4">S-188037</strain>
    </source>
</reference>
<feature type="non-terminal residue" evidence="4">
    <location>
        <position position="1"/>
    </location>
</feature>
<dbReference type="Gene3D" id="3.40.50.12780">
    <property type="entry name" value="N-terminal domain of ligase-like"/>
    <property type="match status" value="1"/>
</dbReference>
<evidence type="ECO:0000313" key="5">
    <source>
        <dbReference type="Proteomes" id="UP001202328"/>
    </source>
</evidence>
<proteinExistence type="predicted"/>
<dbReference type="Proteomes" id="UP001202328">
    <property type="component" value="Unassembled WGS sequence"/>
</dbReference>
<evidence type="ECO:0000259" key="3">
    <source>
        <dbReference type="Pfam" id="PF00501"/>
    </source>
</evidence>
<dbReference type="InterPro" id="IPR020845">
    <property type="entry name" value="AMP-binding_CS"/>
</dbReference>
<sequence length="242" mass="26508">MVSNGFVKLGIKKGDVVLIIAPNSAQFGICFLGIVAIGVMATTVNPSYTTTEISKQIKDSKPNLIVNVDQFCLSGSEFTEFSKVVELSGSVSAGFRFSHVKQTDIAALLYSSGTTGASKGVVLIEISLLHLNFVAQIQSHGRSDHNCNRQMHSVYLCIVPIFHIAICVIQYSQLKRRNMLISMGKFDLHMVLRSVEKYLYVVPPIILAFSKQSFVLGSGTTPLEKDIMEECATNLPHVPIIQ</sequence>
<evidence type="ECO:0000256" key="1">
    <source>
        <dbReference type="ARBA" id="ARBA00022598"/>
    </source>
</evidence>
<comment type="caution">
    <text evidence="4">The sequence shown here is derived from an EMBL/GenBank/DDBJ whole genome shotgun (WGS) entry which is preliminary data.</text>
</comment>
<dbReference type="EMBL" id="JAJJMB010010439">
    <property type="protein sequence ID" value="KAI3908827.1"/>
    <property type="molecule type" value="Genomic_DNA"/>
</dbReference>
<dbReference type="Pfam" id="PF00501">
    <property type="entry name" value="AMP-binding"/>
    <property type="match status" value="1"/>
</dbReference>
<dbReference type="GO" id="GO:0016405">
    <property type="term" value="F:CoA-ligase activity"/>
    <property type="evidence" value="ECO:0007669"/>
    <property type="project" value="TreeGrafter"/>
</dbReference>